<accession>A0A2P4WWL0</accession>
<dbReference type="Proteomes" id="UP000237271">
    <property type="component" value="Unassembled WGS sequence"/>
</dbReference>
<feature type="compositionally biased region" description="Basic residues" evidence="1">
    <location>
        <begin position="107"/>
        <end position="121"/>
    </location>
</feature>
<gene>
    <name evidence="2" type="ORF">PHPALM_37772</name>
</gene>
<feature type="region of interest" description="Disordered" evidence="1">
    <location>
        <begin position="98"/>
        <end position="121"/>
    </location>
</feature>
<evidence type="ECO:0000313" key="2">
    <source>
        <dbReference type="EMBL" id="POM57686.1"/>
    </source>
</evidence>
<feature type="non-terminal residue" evidence="2">
    <location>
        <position position="121"/>
    </location>
</feature>
<comment type="caution">
    <text evidence="2">The sequence shown here is derived from an EMBL/GenBank/DDBJ whole genome shotgun (WGS) entry which is preliminary data.</text>
</comment>
<sequence>MELHDSSDSFAAALAFLDEALSDSSDTSQSQVAVDDHSTSLPTLTDGDWDSNLLLESIGDFRDDAVETINPLTSDVTTSLVTMPHRFQLEMSNCDAKGVNSVSIPRKSNKPKTTKKKEAKA</sequence>
<protein>
    <submittedName>
        <fullName evidence="2">Uncharacterized protein</fullName>
    </submittedName>
</protein>
<keyword evidence="3" id="KW-1185">Reference proteome</keyword>
<organism evidence="2 3">
    <name type="scientific">Phytophthora palmivora</name>
    <dbReference type="NCBI Taxonomy" id="4796"/>
    <lineage>
        <taxon>Eukaryota</taxon>
        <taxon>Sar</taxon>
        <taxon>Stramenopiles</taxon>
        <taxon>Oomycota</taxon>
        <taxon>Peronosporomycetes</taxon>
        <taxon>Peronosporales</taxon>
        <taxon>Peronosporaceae</taxon>
        <taxon>Phytophthora</taxon>
    </lineage>
</organism>
<dbReference type="EMBL" id="NCKW01020571">
    <property type="protein sequence ID" value="POM57686.1"/>
    <property type="molecule type" value="Genomic_DNA"/>
</dbReference>
<proteinExistence type="predicted"/>
<dbReference type="AlphaFoldDB" id="A0A2P4WWL0"/>
<name>A0A2P4WWL0_9STRA</name>
<evidence type="ECO:0000313" key="3">
    <source>
        <dbReference type="Proteomes" id="UP000237271"/>
    </source>
</evidence>
<reference evidence="2 3" key="1">
    <citation type="journal article" date="2017" name="Genome Biol. Evol.">
        <title>Phytophthora megakarya and P. palmivora, closely related causal agents of cacao black pod rot, underwent increases in genome sizes and gene numbers by different mechanisms.</title>
        <authorList>
            <person name="Ali S.S."/>
            <person name="Shao J."/>
            <person name="Lary D.J."/>
            <person name="Kronmiller B."/>
            <person name="Shen D."/>
            <person name="Strem M.D."/>
            <person name="Amoako-Attah I."/>
            <person name="Akrofi A.Y."/>
            <person name="Begoude B.A."/>
            <person name="Ten Hoopen G.M."/>
            <person name="Coulibaly K."/>
            <person name="Kebe B.I."/>
            <person name="Melnick R.L."/>
            <person name="Guiltinan M.J."/>
            <person name="Tyler B.M."/>
            <person name="Meinhardt L.W."/>
            <person name="Bailey B.A."/>
        </authorList>
    </citation>
    <scope>NUCLEOTIDE SEQUENCE [LARGE SCALE GENOMIC DNA]</scope>
    <source>
        <strain evidence="3">sbr112.9</strain>
    </source>
</reference>
<evidence type="ECO:0000256" key="1">
    <source>
        <dbReference type="SAM" id="MobiDB-lite"/>
    </source>
</evidence>